<proteinExistence type="predicted"/>
<dbReference type="RefSeq" id="WP_181930648.1">
    <property type="nucleotide sequence ID" value="NZ_CP054698.1"/>
</dbReference>
<organism evidence="1 2">
    <name type="scientific">Nostoc edaphicum CCNP1411</name>
    <dbReference type="NCBI Taxonomy" id="1472755"/>
    <lineage>
        <taxon>Bacteria</taxon>
        <taxon>Bacillati</taxon>
        <taxon>Cyanobacteriota</taxon>
        <taxon>Cyanophyceae</taxon>
        <taxon>Nostocales</taxon>
        <taxon>Nostocaceae</taxon>
        <taxon>Nostoc</taxon>
    </lineage>
</organism>
<keyword evidence="2" id="KW-1185">Reference proteome</keyword>
<dbReference type="AlphaFoldDB" id="A0A7D7Q9D5"/>
<dbReference type="EMBL" id="CP054698">
    <property type="protein sequence ID" value="QMS87317.1"/>
    <property type="molecule type" value="Genomic_DNA"/>
</dbReference>
<accession>A0A7D7Q9D5</accession>
<dbReference type="KEGG" id="ned:HUN01_06865"/>
<name>A0A7D7Q9D5_9NOSO</name>
<dbReference type="Proteomes" id="UP000514713">
    <property type="component" value="Chromosome"/>
</dbReference>
<reference evidence="2" key="1">
    <citation type="submission" date="2020-06" db="EMBL/GenBank/DDBJ databases">
        <title>Nostoc edaphicum CCNP1411 genome.</title>
        <authorList>
            <person name="Fidor A."/>
            <person name="Grabski M."/>
            <person name="Gawor J."/>
            <person name="Gromadka R."/>
            <person name="Wegrzyn G."/>
            <person name="Mazur-Marzec H."/>
        </authorList>
    </citation>
    <scope>NUCLEOTIDE SEQUENCE [LARGE SCALE GENOMIC DNA]</scope>
    <source>
        <strain evidence="2">CCNP1411</strain>
    </source>
</reference>
<evidence type="ECO:0000313" key="2">
    <source>
        <dbReference type="Proteomes" id="UP000514713"/>
    </source>
</evidence>
<gene>
    <name evidence="1" type="ORF">HUN01_06865</name>
</gene>
<sequence>MRIPNIYRPPMGLPLNWKDETSGKLRSAIFRFFSSHKLSPEEISLIAEYCQHYINAPCWDAAGGFPDELAALRQSANSLSSVSDISQWINGCLEIAIDPF</sequence>
<protein>
    <submittedName>
        <fullName evidence="1">Uncharacterized protein</fullName>
    </submittedName>
</protein>
<evidence type="ECO:0000313" key="1">
    <source>
        <dbReference type="EMBL" id="QMS87317.1"/>
    </source>
</evidence>